<gene>
    <name evidence="2" type="ORF">PC110_g13308</name>
</gene>
<feature type="transmembrane region" description="Helical" evidence="1">
    <location>
        <begin position="12"/>
        <end position="34"/>
    </location>
</feature>
<dbReference type="VEuPathDB" id="FungiDB:PC110_g13308"/>
<organism evidence="2 3">
    <name type="scientific">Phytophthora cactorum</name>
    <dbReference type="NCBI Taxonomy" id="29920"/>
    <lineage>
        <taxon>Eukaryota</taxon>
        <taxon>Sar</taxon>
        <taxon>Stramenopiles</taxon>
        <taxon>Oomycota</taxon>
        <taxon>Peronosporomycetes</taxon>
        <taxon>Peronosporales</taxon>
        <taxon>Peronosporaceae</taxon>
        <taxon>Phytophthora</taxon>
    </lineage>
</organism>
<dbReference type="EMBL" id="MJFZ01000376">
    <property type="protein sequence ID" value="RAW30325.1"/>
    <property type="molecule type" value="Genomic_DNA"/>
</dbReference>
<protein>
    <submittedName>
        <fullName evidence="2">Uncharacterized protein</fullName>
    </submittedName>
</protein>
<comment type="caution">
    <text evidence="2">The sequence shown here is derived from an EMBL/GenBank/DDBJ whole genome shotgun (WGS) entry which is preliminary data.</text>
</comment>
<accession>A0A329S0V4</accession>
<keyword evidence="1" id="KW-0472">Membrane</keyword>
<name>A0A329S0V4_9STRA</name>
<keyword evidence="1" id="KW-1133">Transmembrane helix</keyword>
<keyword evidence="1" id="KW-0812">Transmembrane</keyword>
<proteinExistence type="predicted"/>
<dbReference type="AlphaFoldDB" id="A0A329S0V4"/>
<keyword evidence="3" id="KW-1185">Reference proteome</keyword>
<dbReference type="Proteomes" id="UP000251314">
    <property type="component" value="Unassembled WGS sequence"/>
</dbReference>
<evidence type="ECO:0000313" key="2">
    <source>
        <dbReference type="EMBL" id="RAW30325.1"/>
    </source>
</evidence>
<evidence type="ECO:0000256" key="1">
    <source>
        <dbReference type="SAM" id="Phobius"/>
    </source>
</evidence>
<reference evidence="2 3" key="1">
    <citation type="submission" date="2018-01" db="EMBL/GenBank/DDBJ databases">
        <title>Draft genome of the strawberry crown rot pathogen Phytophthora cactorum.</title>
        <authorList>
            <person name="Armitage A.D."/>
            <person name="Lysoe E."/>
            <person name="Nellist C.F."/>
            <person name="Harrison R.J."/>
            <person name="Brurberg M.B."/>
        </authorList>
    </citation>
    <scope>NUCLEOTIDE SEQUENCE [LARGE SCALE GENOMIC DNA]</scope>
    <source>
        <strain evidence="2 3">10300</strain>
    </source>
</reference>
<sequence>MHTLTASHIDERVLLLVFSFPVFGLVIVHVSKAIEPPSFTDLL</sequence>
<evidence type="ECO:0000313" key="3">
    <source>
        <dbReference type="Proteomes" id="UP000251314"/>
    </source>
</evidence>